<proteinExistence type="predicted"/>
<evidence type="ECO:0000256" key="2">
    <source>
        <dbReference type="ARBA" id="ARBA00022692"/>
    </source>
</evidence>
<keyword evidence="2 5" id="KW-0812">Transmembrane</keyword>
<evidence type="ECO:0000256" key="3">
    <source>
        <dbReference type="ARBA" id="ARBA00022989"/>
    </source>
</evidence>
<feature type="transmembrane region" description="Helical" evidence="5">
    <location>
        <begin position="12"/>
        <end position="29"/>
    </location>
</feature>
<evidence type="ECO:0000256" key="1">
    <source>
        <dbReference type="ARBA" id="ARBA00004141"/>
    </source>
</evidence>
<reference evidence="6" key="1">
    <citation type="submission" date="2018-05" db="EMBL/GenBank/DDBJ databases">
        <authorList>
            <person name="Lanie J.A."/>
            <person name="Ng W.-L."/>
            <person name="Kazmierczak K.M."/>
            <person name="Andrzejewski T.M."/>
            <person name="Davidsen T.M."/>
            <person name="Wayne K.J."/>
            <person name="Tettelin H."/>
            <person name="Glass J.I."/>
            <person name="Rusch D."/>
            <person name="Podicherti R."/>
            <person name="Tsui H.-C.T."/>
            <person name="Winkler M.E."/>
        </authorList>
    </citation>
    <scope>NUCLEOTIDE SEQUENCE</scope>
</reference>
<gene>
    <name evidence="6" type="ORF">METZ01_LOCUS50969</name>
</gene>
<evidence type="ECO:0000256" key="5">
    <source>
        <dbReference type="SAM" id="Phobius"/>
    </source>
</evidence>
<evidence type="ECO:0008006" key="7">
    <source>
        <dbReference type="Google" id="ProtNLM"/>
    </source>
</evidence>
<protein>
    <recommendedName>
        <fullName evidence="7">CvpA family protein</fullName>
    </recommendedName>
</protein>
<dbReference type="GO" id="GO:0009403">
    <property type="term" value="P:toxin biosynthetic process"/>
    <property type="evidence" value="ECO:0007669"/>
    <property type="project" value="InterPro"/>
</dbReference>
<dbReference type="EMBL" id="UINC01002574">
    <property type="protein sequence ID" value="SUZ98115.1"/>
    <property type="molecule type" value="Genomic_DNA"/>
</dbReference>
<name>A0A381S1W5_9ZZZZ</name>
<evidence type="ECO:0000256" key="4">
    <source>
        <dbReference type="ARBA" id="ARBA00023136"/>
    </source>
</evidence>
<dbReference type="GO" id="GO:0016020">
    <property type="term" value="C:membrane"/>
    <property type="evidence" value="ECO:0007669"/>
    <property type="project" value="UniProtKB-SubCell"/>
</dbReference>
<comment type="subcellular location">
    <subcellularLocation>
        <location evidence="1">Membrane</location>
        <topology evidence="1">Multi-pass membrane protein</topology>
    </subcellularLocation>
</comment>
<accession>A0A381S1W5</accession>
<keyword evidence="3 5" id="KW-1133">Transmembrane helix</keyword>
<feature type="transmembrane region" description="Helical" evidence="5">
    <location>
        <begin position="49"/>
        <end position="70"/>
    </location>
</feature>
<sequence>MESITSKPIAKVIAFATIYTLTFIIISLMGKVVRGMLVPGTKLSLFDRLMGGVVGFGRGMVIVIAVMFPLQYFPEISGKVTKDSQTLPYLVKALTFINKNIGNYKFHNPLADFNIDEAKKKLKELKAINNMADQLEGFKNNLPSMNKNSISEEKYLDEYSKDDLQKLNDILKSVEKK</sequence>
<evidence type="ECO:0000313" key="6">
    <source>
        <dbReference type="EMBL" id="SUZ98115.1"/>
    </source>
</evidence>
<dbReference type="AlphaFoldDB" id="A0A381S1W5"/>
<dbReference type="Pfam" id="PF02674">
    <property type="entry name" value="Colicin_V"/>
    <property type="match status" value="1"/>
</dbReference>
<dbReference type="InterPro" id="IPR003825">
    <property type="entry name" value="Colicin-V_CvpA"/>
</dbReference>
<organism evidence="6">
    <name type="scientific">marine metagenome</name>
    <dbReference type="NCBI Taxonomy" id="408172"/>
    <lineage>
        <taxon>unclassified sequences</taxon>
        <taxon>metagenomes</taxon>
        <taxon>ecological metagenomes</taxon>
    </lineage>
</organism>
<keyword evidence="4 5" id="KW-0472">Membrane</keyword>